<evidence type="ECO:0000313" key="5">
    <source>
        <dbReference type="Proteomes" id="UP000509327"/>
    </source>
</evidence>
<dbReference type="RefSeq" id="WP_110893641.1">
    <property type="nucleotide sequence ID" value="NZ_CP054614.1"/>
</dbReference>
<evidence type="ECO:0000313" key="2">
    <source>
        <dbReference type="EMBL" id="QKS59355.1"/>
    </source>
</evidence>
<dbReference type="EMBL" id="QJSW01000001">
    <property type="protein sequence ID" value="PYE52483.1"/>
    <property type="molecule type" value="Genomic_DNA"/>
</dbReference>
<organism evidence="1 4">
    <name type="scientific">Paenibacillus barcinonensis</name>
    <dbReference type="NCBI Taxonomy" id="198119"/>
    <lineage>
        <taxon>Bacteria</taxon>
        <taxon>Bacillati</taxon>
        <taxon>Bacillota</taxon>
        <taxon>Bacilli</taxon>
        <taxon>Bacillales</taxon>
        <taxon>Paenibacillaceae</taxon>
        <taxon>Paenibacillus</taxon>
    </lineage>
</organism>
<gene>
    <name evidence="1" type="ORF">DFQ00_101421</name>
    <name evidence="2" type="ORF">HUB98_26225</name>
    <name evidence="3" type="ORF">HUB98_26555</name>
</gene>
<proteinExistence type="predicted"/>
<name>A0A2V4W248_PAEBA</name>
<accession>A0A2V4W248</accession>
<dbReference type="OrthoDB" id="9855321at2"/>
<protein>
    <submittedName>
        <fullName evidence="1">Uncharacterized protein</fullName>
    </submittedName>
</protein>
<dbReference type="Proteomes" id="UP000247790">
    <property type="component" value="Unassembled WGS sequence"/>
</dbReference>
<evidence type="ECO:0000313" key="4">
    <source>
        <dbReference type="Proteomes" id="UP000247790"/>
    </source>
</evidence>
<keyword evidence="5" id="KW-1185">Reference proteome</keyword>
<dbReference type="Proteomes" id="UP000509327">
    <property type="component" value="Chromosome"/>
</dbReference>
<reference evidence="2 5" key="2">
    <citation type="submission" date="2020-06" db="EMBL/GenBank/DDBJ databases">
        <title>Complete genome of Paenibacillus barcinonensis KACC11450.</title>
        <authorList>
            <person name="Kim M."/>
            <person name="Park Y.-J."/>
            <person name="Shin J.-H."/>
        </authorList>
    </citation>
    <scope>NUCLEOTIDE SEQUENCE [LARGE SCALE GENOMIC DNA]</scope>
    <source>
        <strain evidence="2 5">KACC11450</strain>
    </source>
</reference>
<evidence type="ECO:0000313" key="1">
    <source>
        <dbReference type="EMBL" id="PYE52483.1"/>
    </source>
</evidence>
<sequence length="201" mass="22086">MTIKLIEAASTTSASYPYEVPTGKYSLIKSLVICNLSGTENSTVSVHLGGTYLVYSYALKGGDSLIIEDLELFLLAGERILIQHNGVTSFRISVTVEEKDYDASNFPYKKVNGLATGGSPFVIQDDGSDWIIKAMYIINPNPTDLLFAFYGQFVLINNKKLGPSKSLIIPKSNIMMTKGRTYTFSGNKNCYIGLILEKVVQ</sequence>
<evidence type="ECO:0000313" key="3">
    <source>
        <dbReference type="EMBL" id="QKS59413.1"/>
    </source>
</evidence>
<reference evidence="1 4" key="1">
    <citation type="submission" date="2018-06" db="EMBL/GenBank/DDBJ databases">
        <title>Genomic Encyclopedia of Type Strains, Phase III (KMG-III): the genomes of soil and plant-associated and newly described type strains.</title>
        <authorList>
            <person name="Whitman W."/>
        </authorList>
    </citation>
    <scope>NUCLEOTIDE SEQUENCE [LARGE SCALE GENOMIC DNA]</scope>
    <source>
        <strain evidence="1 4">CECT 7022</strain>
    </source>
</reference>
<dbReference type="AlphaFoldDB" id="A0A2V4W248"/>
<dbReference type="EMBL" id="CP054614">
    <property type="protein sequence ID" value="QKS59355.1"/>
    <property type="molecule type" value="Genomic_DNA"/>
</dbReference>
<dbReference type="EMBL" id="CP054614">
    <property type="protein sequence ID" value="QKS59413.1"/>
    <property type="molecule type" value="Genomic_DNA"/>
</dbReference>